<sequence>MNRWVIVGEKKVRLLHAAKLGSETDDSFRPGQEFDVVEEVLVGDRKFLRLPDGRFVCERSRKEINKVVTKRLVVSQPFAVGQKVVIKQKTKSRHGTVVKLNPSKAVVEVSEGGQNQKHHVPYGMLSKEEQAAKASQAKARAKAAVRQPKVKAKPAAKKDLRMALGEQLDEESADNDEESSESSDDDEKAHRRGWDLVYSAFKEYGAHPSMVSELFDPKDLISWGRKDY</sequence>
<reference evidence="2 3" key="1">
    <citation type="submission" date="2024-02" db="EMBL/GenBank/DDBJ databases">
        <authorList>
            <person name="Chen Y."/>
            <person name="Shah S."/>
            <person name="Dougan E. K."/>
            <person name="Thang M."/>
            <person name="Chan C."/>
        </authorList>
    </citation>
    <scope>NUCLEOTIDE SEQUENCE [LARGE SCALE GENOMIC DNA]</scope>
</reference>
<organism evidence="2 3">
    <name type="scientific">Durusdinium trenchii</name>
    <dbReference type="NCBI Taxonomy" id="1381693"/>
    <lineage>
        <taxon>Eukaryota</taxon>
        <taxon>Sar</taxon>
        <taxon>Alveolata</taxon>
        <taxon>Dinophyceae</taxon>
        <taxon>Suessiales</taxon>
        <taxon>Symbiodiniaceae</taxon>
        <taxon>Durusdinium</taxon>
    </lineage>
</organism>
<feature type="compositionally biased region" description="Basic residues" evidence="1">
    <location>
        <begin position="139"/>
        <end position="155"/>
    </location>
</feature>
<keyword evidence="3" id="KW-1185">Reference proteome</keyword>
<gene>
    <name evidence="2" type="ORF">SCF082_LOCUS1519</name>
</gene>
<dbReference type="Proteomes" id="UP001642464">
    <property type="component" value="Unassembled WGS sequence"/>
</dbReference>
<evidence type="ECO:0000313" key="2">
    <source>
        <dbReference type="EMBL" id="CAK8988759.1"/>
    </source>
</evidence>
<name>A0ABP0HHV5_9DINO</name>
<feature type="region of interest" description="Disordered" evidence="1">
    <location>
        <begin position="133"/>
        <end position="190"/>
    </location>
</feature>
<comment type="caution">
    <text evidence="2">The sequence shown here is derived from an EMBL/GenBank/DDBJ whole genome shotgun (WGS) entry which is preliminary data.</text>
</comment>
<feature type="compositionally biased region" description="Acidic residues" evidence="1">
    <location>
        <begin position="167"/>
        <end position="186"/>
    </location>
</feature>
<dbReference type="EMBL" id="CAXAMM010000747">
    <property type="protein sequence ID" value="CAK8988759.1"/>
    <property type="molecule type" value="Genomic_DNA"/>
</dbReference>
<proteinExistence type="predicted"/>
<accession>A0ABP0HHV5</accession>
<evidence type="ECO:0000256" key="1">
    <source>
        <dbReference type="SAM" id="MobiDB-lite"/>
    </source>
</evidence>
<evidence type="ECO:0000313" key="3">
    <source>
        <dbReference type="Proteomes" id="UP001642464"/>
    </source>
</evidence>
<protein>
    <submittedName>
        <fullName evidence="2">Uncharacterized protein</fullName>
    </submittedName>
</protein>